<dbReference type="SUPFAM" id="SSF55347">
    <property type="entry name" value="Glyceraldehyde-3-phosphate dehydrogenase-like, C-terminal domain"/>
    <property type="match status" value="1"/>
</dbReference>
<evidence type="ECO:0000259" key="1">
    <source>
        <dbReference type="Pfam" id="PF01408"/>
    </source>
</evidence>
<evidence type="ECO:0000259" key="2">
    <source>
        <dbReference type="Pfam" id="PF22725"/>
    </source>
</evidence>
<keyword evidence="4" id="KW-1185">Reference proteome</keyword>
<accession>A0ABD5NBR2</accession>
<dbReference type="AlphaFoldDB" id="A0ABD5NBR2"/>
<feature type="domain" description="Gfo/Idh/MocA-like oxidoreductase N-terminal" evidence="1">
    <location>
        <begin position="7"/>
        <end position="121"/>
    </location>
</feature>
<evidence type="ECO:0000313" key="3">
    <source>
        <dbReference type="EMBL" id="MFC3476708.1"/>
    </source>
</evidence>
<name>A0ABD5NBR2_9EURY</name>
<dbReference type="Pfam" id="PF22725">
    <property type="entry name" value="GFO_IDH_MocA_C3"/>
    <property type="match status" value="1"/>
</dbReference>
<dbReference type="InterPro" id="IPR051450">
    <property type="entry name" value="Gfo/Idh/MocA_Oxidoreductases"/>
</dbReference>
<feature type="domain" description="GFO/IDH/MocA-like oxidoreductase" evidence="2">
    <location>
        <begin position="160"/>
        <end position="218"/>
    </location>
</feature>
<dbReference type="PANTHER" id="PTHR43377:SF1">
    <property type="entry name" value="BILIVERDIN REDUCTASE A"/>
    <property type="match status" value="1"/>
</dbReference>
<gene>
    <name evidence="3" type="ORF">ACFOKC_03120</name>
</gene>
<protein>
    <submittedName>
        <fullName evidence="3">Gfo/Idh/MocA family oxidoreductase</fullName>
    </submittedName>
</protein>
<dbReference type="Proteomes" id="UP001595660">
    <property type="component" value="Unassembled WGS sequence"/>
</dbReference>
<dbReference type="Gene3D" id="3.30.360.10">
    <property type="entry name" value="Dihydrodipicolinate Reductase, domain 2"/>
    <property type="match status" value="1"/>
</dbReference>
<dbReference type="InterPro" id="IPR036291">
    <property type="entry name" value="NAD(P)-bd_dom_sf"/>
</dbReference>
<comment type="caution">
    <text evidence="3">The sequence shown here is derived from an EMBL/GenBank/DDBJ whole genome shotgun (WGS) entry which is preliminary data.</text>
</comment>
<dbReference type="GeneID" id="69117376"/>
<dbReference type="InterPro" id="IPR055170">
    <property type="entry name" value="GFO_IDH_MocA-like_dom"/>
</dbReference>
<dbReference type="InterPro" id="IPR000683">
    <property type="entry name" value="Gfo/Idh/MocA-like_OxRdtase_N"/>
</dbReference>
<reference evidence="3 4" key="1">
    <citation type="journal article" date="2019" name="Int. J. Syst. Evol. Microbiol.">
        <title>The Global Catalogue of Microorganisms (GCM) 10K type strain sequencing project: providing services to taxonomists for standard genome sequencing and annotation.</title>
        <authorList>
            <consortium name="The Broad Institute Genomics Platform"/>
            <consortium name="The Broad Institute Genome Sequencing Center for Infectious Disease"/>
            <person name="Wu L."/>
            <person name="Ma J."/>
        </authorList>
    </citation>
    <scope>NUCLEOTIDE SEQUENCE [LARGE SCALE GENOMIC DNA]</scope>
    <source>
        <strain evidence="3 4">CGMCC 1.12562</strain>
    </source>
</reference>
<dbReference type="Gene3D" id="3.40.50.720">
    <property type="entry name" value="NAD(P)-binding Rossmann-like Domain"/>
    <property type="match status" value="1"/>
</dbReference>
<dbReference type="PANTHER" id="PTHR43377">
    <property type="entry name" value="BILIVERDIN REDUCTASE A"/>
    <property type="match status" value="1"/>
</dbReference>
<dbReference type="Pfam" id="PF01408">
    <property type="entry name" value="GFO_IDH_MocA"/>
    <property type="match status" value="1"/>
</dbReference>
<sequence>MPEAPLSVGVVGVGSMGQHHARTYREVEDAELVGVADADEARATEVAADLGTDAHAVPDLLEQVDAVSVAVPTHAHDAVASACIDAGVDALVEKPFVADPERGRELAAAASDAGVTLQVGHVERFNPVVDAVFDAVEGRELVSVRADRLGPPAGRVIPDSVVFDLMIHDVDVVLELAGERPANVDATATADGEYAVATLEFDSGLVATLSASRVSHDSVRELAVNAEGCGVTADYAAQSVSVTRDDGGAPDDVTEADPLTRELRSFVDAAATGASPVVSADDALRAIDVVREIEAAADLADATPPSEETAVDGA</sequence>
<evidence type="ECO:0000313" key="4">
    <source>
        <dbReference type="Proteomes" id="UP001595660"/>
    </source>
</evidence>
<dbReference type="SUPFAM" id="SSF51735">
    <property type="entry name" value="NAD(P)-binding Rossmann-fold domains"/>
    <property type="match status" value="1"/>
</dbReference>
<dbReference type="EMBL" id="JBHRWN010000002">
    <property type="protein sequence ID" value="MFC3476708.1"/>
    <property type="molecule type" value="Genomic_DNA"/>
</dbReference>
<organism evidence="3 4">
    <name type="scientific">Halobacterium litoreum</name>
    <dbReference type="NCBI Taxonomy" id="2039234"/>
    <lineage>
        <taxon>Archaea</taxon>
        <taxon>Methanobacteriati</taxon>
        <taxon>Methanobacteriota</taxon>
        <taxon>Stenosarchaea group</taxon>
        <taxon>Halobacteria</taxon>
        <taxon>Halobacteriales</taxon>
        <taxon>Halobacteriaceae</taxon>
        <taxon>Halobacterium</taxon>
    </lineage>
</organism>
<dbReference type="RefSeq" id="WP_232572148.1">
    <property type="nucleotide sequence ID" value="NZ_CP089466.1"/>
</dbReference>
<proteinExistence type="predicted"/>